<dbReference type="Proteomes" id="UP001500212">
    <property type="component" value="Unassembled WGS sequence"/>
</dbReference>
<comment type="caution">
    <text evidence="1">The sequence shown here is derived from an EMBL/GenBank/DDBJ whole genome shotgun (WGS) entry which is preliminary data.</text>
</comment>
<reference evidence="2" key="1">
    <citation type="journal article" date="2019" name="Int. J. Syst. Evol. Microbiol.">
        <title>The Global Catalogue of Microorganisms (GCM) 10K type strain sequencing project: providing services to taxonomists for standard genome sequencing and annotation.</title>
        <authorList>
            <consortium name="The Broad Institute Genomics Platform"/>
            <consortium name="The Broad Institute Genome Sequencing Center for Infectious Disease"/>
            <person name="Wu L."/>
            <person name="Ma J."/>
        </authorList>
    </citation>
    <scope>NUCLEOTIDE SEQUENCE [LARGE SCALE GENOMIC DNA]</scope>
    <source>
        <strain evidence="2">JCM 17938</strain>
    </source>
</reference>
<evidence type="ECO:0000313" key="1">
    <source>
        <dbReference type="EMBL" id="GAA4603416.1"/>
    </source>
</evidence>
<dbReference type="EMBL" id="BAABHJ010000002">
    <property type="protein sequence ID" value="GAA4603416.1"/>
    <property type="molecule type" value="Genomic_DNA"/>
</dbReference>
<protein>
    <recommendedName>
        <fullName evidence="3">Transposase</fullName>
    </recommendedName>
</protein>
<evidence type="ECO:0008006" key="3">
    <source>
        <dbReference type="Google" id="ProtNLM"/>
    </source>
</evidence>
<name>A0ABP8TBE3_9ACTN</name>
<keyword evidence="2" id="KW-1185">Reference proteome</keyword>
<organism evidence="1 2">
    <name type="scientific">Actinoallomurus liliacearum</name>
    <dbReference type="NCBI Taxonomy" id="1080073"/>
    <lineage>
        <taxon>Bacteria</taxon>
        <taxon>Bacillati</taxon>
        <taxon>Actinomycetota</taxon>
        <taxon>Actinomycetes</taxon>
        <taxon>Streptosporangiales</taxon>
        <taxon>Thermomonosporaceae</taxon>
        <taxon>Actinoallomurus</taxon>
    </lineage>
</organism>
<proteinExistence type="predicted"/>
<sequence length="54" mass="5970">MSDLLDEIMAAYGGRKAWNEARRISARQFFGGVLWAMKGRPGALNDVQVTVDLS</sequence>
<accession>A0ABP8TBE3</accession>
<dbReference type="RefSeq" id="WP_345349288.1">
    <property type="nucleotide sequence ID" value="NZ_BAABHJ010000002.1"/>
</dbReference>
<gene>
    <name evidence="1" type="ORF">GCM10023195_11300</name>
</gene>
<evidence type="ECO:0000313" key="2">
    <source>
        <dbReference type="Proteomes" id="UP001500212"/>
    </source>
</evidence>